<accession>A5BE48</accession>
<dbReference type="AlphaFoldDB" id="A5BE48"/>
<gene>
    <name evidence="1" type="ORF">VITISV_038640</name>
</gene>
<protein>
    <submittedName>
        <fullName evidence="1">Uncharacterized protein</fullName>
    </submittedName>
</protein>
<sequence>MTLCSWFHQLAHRTRLRRPRACVGRSLHLHCLSQVRTRCPSSAHAVHVWLAHSARVVRVWLACDARLAHSWCASGSPVVRARCTSGSPTVRTQCVSCSPTVLCNVTLGASQAGDAQRLDSLDDSEGTSDLMAVSGKLPGSSTPPAPPAACFDQFLDFHLQIVQAVTDMVSIQAATEMVQSPNAEGKGAFGKYHEEDSSILHEIIHNSMDQNRNSDLNLSKRRSVLYKSTAVIPERSDQKSKPGKAVSVTSFVTLNNLQMGVPTSSVPLFPRA</sequence>
<organism evidence="1">
    <name type="scientific">Vitis vinifera</name>
    <name type="common">Grape</name>
    <dbReference type="NCBI Taxonomy" id="29760"/>
    <lineage>
        <taxon>Eukaryota</taxon>
        <taxon>Viridiplantae</taxon>
        <taxon>Streptophyta</taxon>
        <taxon>Embryophyta</taxon>
        <taxon>Tracheophyta</taxon>
        <taxon>Spermatophyta</taxon>
        <taxon>Magnoliopsida</taxon>
        <taxon>eudicotyledons</taxon>
        <taxon>Gunneridae</taxon>
        <taxon>Pentapetalae</taxon>
        <taxon>rosids</taxon>
        <taxon>Vitales</taxon>
        <taxon>Vitaceae</taxon>
        <taxon>Viteae</taxon>
        <taxon>Vitis</taxon>
    </lineage>
</organism>
<name>A5BE48_VITVI</name>
<proteinExistence type="predicted"/>
<reference evidence="1" key="1">
    <citation type="journal article" date="2007" name="PLoS ONE">
        <title>The first genome sequence of an elite grapevine cultivar (Pinot noir Vitis vinifera L.): coping with a highly heterozygous genome.</title>
        <authorList>
            <person name="Velasco R."/>
            <person name="Zharkikh A."/>
            <person name="Troggio M."/>
            <person name="Cartwright D.A."/>
            <person name="Cestaro A."/>
            <person name="Pruss D."/>
            <person name="Pindo M."/>
            <person name="FitzGerald L.M."/>
            <person name="Vezzulli S."/>
            <person name="Reid J."/>
            <person name="Malacarne G."/>
            <person name="Iliev D."/>
            <person name="Coppola G."/>
            <person name="Wardell B."/>
            <person name="Micheletti D."/>
            <person name="Macalma T."/>
            <person name="Facci M."/>
            <person name="Mitchell J.T."/>
            <person name="Perazzolli M."/>
            <person name="Eldredge G."/>
            <person name="Gatto P."/>
            <person name="Oyzerski R."/>
            <person name="Moretto M."/>
            <person name="Gutin N."/>
            <person name="Stefanini M."/>
            <person name="Chen Y."/>
            <person name="Segala C."/>
            <person name="Davenport C."/>
            <person name="Dematte L."/>
            <person name="Mraz A."/>
            <person name="Battilana J."/>
            <person name="Stormo K."/>
            <person name="Costa F."/>
            <person name="Tao Q."/>
            <person name="Si-Ammour A."/>
            <person name="Harkins T."/>
            <person name="Lackey A."/>
            <person name="Perbost C."/>
            <person name="Taillon B."/>
            <person name="Stella A."/>
            <person name="Solovyev V."/>
            <person name="Fawcett J.A."/>
            <person name="Sterck L."/>
            <person name="Vandepoele K."/>
            <person name="Grando S.M."/>
            <person name="Toppo S."/>
            <person name="Moser C."/>
            <person name="Lanchbury J."/>
            <person name="Bogden R."/>
            <person name="Skolnick M."/>
            <person name="Sgaramella V."/>
            <person name="Bhatnagar S.K."/>
            <person name="Fontana P."/>
            <person name="Gutin A."/>
            <person name="Van de Peer Y."/>
            <person name="Salamini F."/>
            <person name="Viola R."/>
        </authorList>
    </citation>
    <scope>NUCLEOTIDE SEQUENCE</scope>
</reference>
<dbReference type="EMBL" id="AM456254">
    <property type="protein sequence ID" value="CAN70052.1"/>
    <property type="molecule type" value="Genomic_DNA"/>
</dbReference>
<dbReference type="ExpressionAtlas" id="A5BE48">
    <property type="expression patterns" value="baseline and differential"/>
</dbReference>
<evidence type="ECO:0000313" key="1">
    <source>
        <dbReference type="EMBL" id="CAN70052.1"/>
    </source>
</evidence>